<dbReference type="EMBL" id="JAUUTW010000011">
    <property type="protein sequence ID" value="MDP1451945.1"/>
    <property type="molecule type" value="Genomic_DNA"/>
</dbReference>
<proteinExistence type="predicted"/>
<gene>
    <name evidence="2" type="ORF">Q8G36_12795</name>
</gene>
<evidence type="ECO:0000313" key="2">
    <source>
        <dbReference type="EMBL" id="MDP1451945.1"/>
    </source>
</evidence>
<dbReference type="AlphaFoldDB" id="A0AA90PGP2"/>
<keyword evidence="1" id="KW-0812">Transmembrane</keyword>
<accession>A0AA90PGP2</accession>
<feature type="transmembrane region" description="Helical" evidence="1">
    <location>
        <begin position="6"/>
        <end position="29"/>
    </location>
</feature>
<comment type="caution">
    <text evidence="2">The sequence shown here is derived from an EMBL/GenBank/DDBJ whole genome shotgun (WGS) entry which is preliminary data.</text>
</comment>
<keyword evidence="1" id="KW-1133">Transmembrane helix</keyword>
<dbReference type="Proteomes" id="UP001178275">
    <property type="component" value="Unassembled WGS sequence"/>
</dbReference>
<reference evidence="2" key="1">
    <citation type="submission" date="2023-07" db="EMBL/GenBank/DDBJ databases">
        <title>Murine gut Bacillus species.</title>
        <authorList>
            <person name="Gutman E."/>
            <person name="Hashuel R."/>
            <person name="Litvak Y."/>
        </authorList>
    </citation>
    <scope>NUCLEOTIDE SEQUENCE</scope>
    <source>
        <strain evidence="2">RU293</strain>
    </source>
</reference>
<evidence type="ECO:0000313" key="3">
    <source>
        <dbReference type="Proteomes" id="UP001178275"/>
    </source>
</evidence>
<evidence type="ECO:0000256" key="1">
    <source>
        <dbReference type="SAM" id="Phobius"/>
    </source>
</evidence>
<name>A0AA90PGP2_9BACI</name>
<sequence length="45" mass="5003">MNFGVLLVSLGVLLVNFGVLLVSLGVLLVNWHYKRDLAHLLVNDK</sequence>
<dbReference type="RefSeq" id="WP_305161268.1">
    <property type="nucleotide sequence ID" value="NZ_JAUUTW010000011.1"/>
</dbReference>
<organism evidence="2 3">
    <name type="scientific">Peribacillus frigoritolerans</name>
    <dbReference type="NCBI Taxonomy" id="450367"/>
    <lineage>
        <taxon>Bacteria</taxon>
        <taxon>Bacillati</taxon>
        <taxon>Bacillota</taxon>
        <taxon>Bacilli</taxon>
        <taxon>Bacillales</taxon>
        <taxon>Bacillaceae</taxon>
        <taxon>Peribacillus</taxon>
    </lineage>
</organism>
<protein>
    <submittedName>
        <fullName evidence="2">Uncharacterized protein</fullName>
    </submittedName>
</protein>
<keyword evidence="1" id="KW-0472">Membrane</keyword>